<dbReference type="InterPro" id="IPR036322">
    <property type="entry name" value="WD40_repeat_dom_sf"/>
</dbReference>
<organism evidence="7 8">
    <name type="scientific">Phialocephala subalpina</name>
    <dbReference type="NCBI Taxonomy" id="576137"/>
    <lineage>
        <taxon>Eukaryota</taxon>
        <taxon>Fungi</taxon>
        <taxon>Dikarya</taxon>
        <taxon>Ascomycota</taxon>
        <taxon>Pezizomycotina</taxon>
        <taxon>Leotiomycetes</taxon>
        <taxon>Helotiales</taxon>
        <taxon>Mollisiaceae</taxon>
        <taxon>Phialocephala</taxon>
        <taxon>Phialocephala fortinii species complex</taxon>
    </lineage>
</organism>
<protein>
    <submittedName>
        <fullName evidence="7">Probable F-box/WD repeat-containing protein 7</fullName>
    </submittedName>
</protein>
<keyword evidence="2 4" id="KW-0853">WD repeat</keyword>
<feature type="compositionally biased region" description="Polar residues" evidence="5">
    <location>
        <begin position="12"/>
        <end position="30"/>
    </location>
</feature>
<gene>
    <name evidence="7" type="ORF">PAC_16071</name>
</gene>
<accession>A0A1L7XM88</accession>
<dbReference type="SUPFAM" id="SSF50978">
    <property type="entry name" value="WD40 repeat-like"/>
    <property type="match status" value="1"/>
</dbReference>
<dbReference type="PROSITE" id="PS00678">
    <property type="entry name" value="WD_REPEATS_1"/>
    <property type="match status" value="2"/>
</dbReference>
<feature type="domain" description="F-box" evidence="6">
    <location>
        <begin position="241"/>
        <end position="287"/>
    </location>
</feature>
<dbReference type="Proteomes" id="UP000184330">
    <property type="component" value="Unassembled WGS sequence"/>
</dbReference>
<evidence type="ECO:0000256" key="2">
    <source>
        <dbReference type="ARBA" id="ARBA00022574"/>
    </source>
</evidence>
<name>A0A1L7XM88_9HELO</name>
<keyword evidence="3" id="KW-0677">Repeat</keyword>
<proteinExistence type="inferred from homology"/>
<dbReference type="PANTHER" id="PTHR22847:SF745">
    <property type="entry name" value="F-BOX_WD REPEAT-CONTAINING PROTEIN 7"/>
    <property type="match status" value="1"/>
</dbReference>
<feature type="repeat" description="WD" evidence="4">
    <location>
        <begin position="506"/>
        <end position="545"/>
    </location>
</feature>
<dbReference type="SMART" id="SM00320">
    <property type="entry name" value="WD40"/>
    <property type="match status" value="6"/>
</dbReference>
<keyword evidence="8" id="KW-1185">Reference proteome</keyword>
<feature type="region of interest" description="Disordered" evidence="5">
    <location>
        <begin position="1"/>
        <end position="34"/>
    </location>
</feature>
<dbReference type="Gene3D" id="1.20.1280.50">
    <property type="match status" value="1"/>
</dbReference>
<dbReference type="STRING" id="576137.A0A1L7XM88"/>
<dbReference type="PROSITE" id="PS50082">
    <property type="entry name" value="WD_REPEATS_2"/>
    <property type="match status" value="5"/>
</dbReference>
<evidence type="ECO:0000256" key="4">
    <source>
        <dbReference type="PROSITE-ProRule" id="PRU00221"/>
    </source>
</evidence>
<dbReference type="EMBL" id="FJOG01000035">
    <property type="protein sequence ID" value="CZR66170.1"/>
    <property type="molecule type" value="Genomic_DNA"/>
</dbReference>
<feature type="repeat" description="WD" evidence="4">
    <location>
        <begin position="588"/>
        <end position="629"/>
    </location>
</feature>
<dbReference type="InterPro" id="IPR019775">
    <property type="entry name" value="WD40_repeat_CS"/>
</dbReference>
<comment type="similarity">
    <text evidence="1">Belongs to the WD repeat MET30/SCONB/SCON-2 family.</text>
</comment>
<sequence length="674" mass="75387">MDQVFKMEDWAPQQSQTSFSTSNDAPNDSFDQGIHLRPSFRKRLGSLPLESTVPSFRKRLQSLTLDRDTGLAENVQKLSLNGNTPAEEEGKKMGGVRGFIRRASISIKSRQRRHSHAVEERPQTAWRRLKTATSFHRHSRLMPTTFDYRGYEEGQFDSHEELFSPIPGIGNAPPIIPRGYGGAAARATAAAQNEYIERNRMFLFPEDQIGENESGIGIAVTTAEQVDQNVVETPSSEISRVDFIGGLPAELAIQILAHLDQDTLRRAARVSRKWAQVAESQHIWREVFLREQTKTFATGKPLSLGAGLGLPAFKPDNDWKDLYRIRNQLSRNWTTGAAEAAILMGHLDSIYCVQFDERKIITGSRDKTIRIWDTYTYACTLVIGPPEVVNNPAIMTDEEGKSVHFAILPDRERAAECIPPVASFPIHHNQSILCLQYDEEILVTGSSDSTCIVYDIKNGYTPIQRLIHHTGAVLDLAFDKHYIVTCSKDASICVWERKTGEMIKQLRGHTGPVNAVQLRGNTIVSCSGDFKVKLWNIDTGKNIKELVGHTKGLACSQFSDDSRFIASAGNDKIINIWDANTGENLKSITAHEGLVRSLYIDSISGRLISGSYDQDIKVFDMATGKTLLDFPKWHNSWILGAKSDYRRIVSTGQDPKILIMDFGKTIKGIEKLEQ</sequence>
<evidence type="ECO:0000313" key="8">
    <source>
        <dbReference type="Proteomes" id="UP000184330"/>
    </source>
</evidence>
<feature type="repeat" description="WD" evidence="4">
    <location>
        <begin position="546"/>
        <end position="587"/>
    </location>
</feature>
<evidence type="ECO:0000256" key="5">
    <source>
        <dbReference type="SAM" id="MobiDB-lite"/>
    </source>
</evidence>
<dbReference type="Pfam" id="PF12937">
    <property type="entry name" value="F-box-like"/>
    <property type="match status" value="1"/>
</dbReference>
<evidence type="ECO:0000256" key="3">
    <source>
        <dbReference type="ARBA" id="ARBA00022737"/>
    </source>
</evidence>
<dbReference type="PANTHER" id="PTHR22847">
    <property type="entry name" value="WD40 REPEAT PROTEIN"/>
    <property type="match status" value="1"/>
</dbReference>
<dbReference type="SUPFAM" id="SSF81383">
    <property type="entry name" value="F-box domain"/>
    <property type="match status" value="1"/>
</dbReference>
<dbReference type="InterPro" id="IPR001810">
    <property type="entry name" value="F-box_dom"/>
</dbReference>
<dbReference type="OrthoDB" id="19711at2759"/>
<dbReference type="SMART" id="SM00256">
    <property type="entry name" value="FBOX"/>
    <property type="match status" value="1"/>
</dbReference>
<evidence type="ECO:0000256" key="1">
    <source>
        <dbReference type="ARBA" id="ARBA00007968"/>
    </source>
</evidence>
<dbReference type="AlphaFoldDB" id="A0A1L7XM88"/>
<dbReference type="PRINTS" id="PR00320">
    <property type="entry name" value="GPROTEINBRPT"/>
</dbReference>
<feature type="repeat" description="WD" evidence="4">
    <location>
        <begin position="343"/>
        <end position="373"/>
    </location>
</feature>
<dbReference type="PROSITE" id="PS50181">
    <property type="entry name" value="FBOX"/>
    <property type="match status" value="1"/>
</dbReference>
<dbReference type="Gene3D" id="2.130.10.10">
    <property type="entry name" value="YVTN repeat-like/Quinoprotein amine dehydrogenase"/>
    <property type="match status" value="2"/>
</dbReference>
<evidence type="ECO:0000313" key="7">
    <source>
        <dbReference type="EMBL" id="CZR66170.1"/>
    </source>
</evidence>
<dbReference type="InterPro" id="IPR036047">
    <property type="entry name" value="F-box-like_dom_sf"/>
</dbReference>
<dbReference type="Pfam" id="PF00400">
    <property type="entry name" value="WD40"/>
    <property type="match status" value="6"/>
</dbReference>
<dbReference type="PROSITE" id="PS50294">
    <property type="entry name" value="WD_REPEATS_REGION"/>
    <property type="match status" value="3"/>
</dbReference>
<evidence type="ECO:0000259" key="6">
    <source>
        <dbReference type="PROSITE" id="PS50181"/>
    </source>
</evidence>
<reference evidence="7 8" key="1">
    <citation type="submission" date="2016-03" db="EMBL/GenBank/DDBJ databases">
        <authorList>
            <person name="Ploux O."/>
        </authorList>
    </citation>
    <scope>NUCLEOTIDE SEQUENCE [LARGE SCALE GENOMIC DNA]</scope>
    <source>
        <strain evidence="7 8">UAMH 11012</strain>
    </source>
</reference>
<dbReference type="InterPro" id="IPR015943">
    <property type="entry name" value="WD40/YVTN_repeat-like_dom_sf"/>
</dbReference>
<dbReference type="InterPro" id="IPR001680">
    <property type="entry name" value="WD40_rpt"/>
</dbReference>
<feature type="repeat" description="WD" evidence="4">
    <location>
        <begin position="466"/>
        <end position="505"/>
    </location>
</feature>
<dbReference type="CDD" id="cd00200">
    <property type="entry name" value="WD40"/>
    <property type="match status" value="1"/>
</dbReference>
<dbReference type="InterPro" id="IPR020472">
    <property type="entry name" value="WD40_PAC1"/>
</dbReference>